<keyword evidence="3" id="KW-1185">Reference proteome</keyword>
<evidence type="ECO:0000313" key="2">
    <source>
        <dbReference type="EMBL" id="KAA9165023.1"/>
    </source>
</evidence>
<feature type="domain" description="PASTA" evidence="1">
    <location>
        <begin position="47"/>
        <end position="119"/>
    </location>
</feature>
<comment type="caution">
    <text evidence="2">The sequence shown here is derived from an EMBL/GenBank/DDBJ whole genome shotgun (WGS) entry which is preliminary data.</text>
</comment>
<dbReference type="Pfam" id="PF03793">
    <property type="entry name" value="PASTA"/>
    <property type="match status" value="1"/>
</dbReference>
<organism evidence="2 3">
    <name type="scientific">Amycolatopsis acidicola</name>
    <dbReference type="NCBI Taxonomy" id="2596893"/>
    <lineage>
        <taxon>Bacteria</taxon>
        <taxon>Bacillati</taxon>
        <taxon>Actinomycetota</taxon>
        <taxon>Actinomycetes</taxon>
        <taxon>Pseudonocardiales</taxon>
        <taxon>Pseudonocardiaceae</taxon>
        <taxon>Amycolatopsis</taxon>
    </lineage>
</organism>
<proteinExistence type="predicted"/>
<dbReference type="EMBL" id="VMNW02000006">
    <property type="protein sequence ID" value="KAA9165023.1"/>
    <property type="molecule type" value="Genomic_DNA"/>
</dbReference>
<dbReference type="Proteomes" id="UP000319769">
    <property type="component" value="Unassembled WGS sequence"/>
</dbReference>
<sequence>MLLGVVAFGGLGLSVTGCGTAGNPAPATTAAASTTPTAAATAASSTTDELITVPDVSGMNHQQAQDTMQAAGLFNLREVDGKGLGRALVVDRNWVQVAQDPPAGSRVPPDTVITLTAVKYTDR</sequence>
<reference evidence="2" key="1">
    <citation type="submission" date="2019-09" db="EMBL/GenBank/DDBJ databases">
        <authorList>
            <person name="Teo W.F.A."/>
            <person name="Duangmal K."/>
        </authorList>
    </citation>
    <scope>NUCLEOTIDE SEQUENCE [LARGE SCALE GENOMIC DNA]</scope>
    <source>
        <strain evidence="2">K81G1</strain>
    </source>
</reference>
<dbReference type="AlphaFoldDB" id="A0A5N0VHW1"/>
<dbReference type="InterPro" id="IPR005543">
    <property type="entry name" value="PASTA_dom"/>
</dbReference>
<dbReference type="SMART" id="SM00740">
    <property type="entry name" value="PASTA"/>
    <property type="match status" value="1"/>
</dbReference>
<accession>A0A5N0VHW1</accession>
<name>A0A5N0VHW1_9PSEU</name>
<dbReference type="OrthoDB" id="4335972at2"/>
<dbReference type="CDD" id="cd06577">
    <property type="entry name" value="PASTA_pknB"/>
    <property type="match status" value="1"/>
</dbReference>
<protein>
    <submittedName>
        <fullName evidence="2">PASTA domain-containing protein</fullName>
    </submittedName>
</protein>
<evidence type="ECO:0000313" key="3">
    <source>
        <dbReference type="Proteomes" id="UP000319769"/>
    </source>
</evidence>
<evidence type="ECO:0000259" key="1">
    <source>
        <dbReference type="PROSITE" id="PS51178"/>
    </source>
</evidence>
<dbReference type="PROSITE" id="PS51178">
    <property type="entry name" value="PASTA"/>
    <property type="match status" value="1"/>
</dbReference>
<gene>
    <name evidence="2" type="ORF">FPZ12_006525</name>
</gene>
<dbReference type="Gene3D" id="3.30.10.20">
    <property type="match status" value="1"/>
</dbReference>